<feature type="compositionally biased region" description="Acidic residues" evidence="5">
    <location>
        <begin position="642"/>
        <end position="651"/>
    </location>
</feature>
<feature type="transmembrane region" description="Helical" evidence="6">
    <location>
        <begin position="303"/>
        <end position="323"/>
    </location>
</feature>
<feature type="transmembrane region" description="Helical" evidence="6">
    <location>
        <begin position="273"/>
        <end position="297"/>
    </location>
</feature>
<feature type="compositionally biased region" description="Polar residues" evidence="5">
    <location>
        <begin position="624"/>
        <end position="633"/>
    </location>
</feature>
<dbReference type="Proteomes" id="UP000775547">
    <property type="component" value="Unassembled WGS sequence"/>
</dbReference>
<keyword evidence="2 6" id="KW-0812">Transmembrane</keyword>
<feature type="transmembrane region" description="Helical" evidence="6">
    <location>
        <begin position="204"/>
        <end position="221"/>
    </location>
</feature>
<reference evidence="8" key="2">
    <citation type="submission" date="2021-10" db="EMBL/GenBank/DDBJ databases">
        <title>Phylogenomics reveals ancestral predisposition of the termite-cultivated fungus Termitomyces towards a domesticated lifestyle.</title>
        <authorList>
            <person name="Auxier B."/>
            <person name="Grum-Grzhimaylo A."/>
            <person name="Cardenas M.E."/>
            <person name="Lodge J.D."/>
            <person name="Laessoe T."/>
            <person name="Pedersen O."/>
            <person name="Smith M.E."/>
            <person name="Kuyper T.W."/>
            <person name="Franco-Molano E.A."/>
            <person name="Baroni T.J."/>
            <person name="Aanen D.K."/>
        </authorList>
    </citation>
    <scope>NUCLEOTIDE SEQUENCE</scope>
    <source>
        <strain evidence="8">AP01</strain>
        <tissue evidence="8">Mycelium</tissue>
    </source>
</reference>
<dbReference type="InterPro" id="IPR011701">
    <property type="entry name" value="MFS"/>
</dbReference>
<feature type="transmembrane region" description="Helical" evidence="6">
    <location>
        <begin position="564"/>
        <end position="586"/>
    </location>
</feature>
<sequence>MAAHSRSRSRSRNPGEGPYVPQPESLIFNDGAVGQEAAEFLEDLVHPHQHTSGEIDVDADYRLRREVHKSLAWWKRPSSWWLLFIVPFTAVAMSATLAPRVEVFTLLACSVHKPDIFRQTLPTLGGRFDVPEITMPLPPIHGNMHQALTLSHFAAQNDTKPLPNLCASDPVVQAAAAKLSTGTLSCITTGWWGSFSDRYGRTRLLGFSVVGLLFTDFNFIFVSRNFQSLPGGYWFLVLGPIIEGSVGGLTAAIAAMHAYIADTTPEAERARTFSLSLGLMFAGMAVGPSLGGLLIHFSGKVLSVFYAAFGVHVIYAFLVWFVLPESLLKSEMQKSKHNYETELRDSALDRERNPAVGALVRVKRLFAFLSPLTVFLPEINPDVQNPLKRKKRDWNLTIVAASYGLIVSVMGSYPFKFQYASLTFGWTSETLGYWLTLVGATRALFLTIILPVIIYLLKPTPVTIELPSPPEGSAPQTSTSTSNSTVAPKPPTKPAHASSFDLKIAHASLIVDAISYTLMAAAPTALVFTACSILAALGGGLGPALQSVALALYRRRGGTESGRLFGALSVISALSSQILGPAWYGLVYMKTVATFPRAIFILSMVTVILSVALLAFVRLPNEGRSATSGSSETDPLLPANNAEDEETRVGS</sequence>
<dbReference type="GO" id="GO:0016020">
    <property type="term" value="C:membrane"/>
    <property type="evidence" value="ECO:0007669"/>
    <property type="project" value="UniProtKB-SubCell"/>
</dbReference>
<evidence type="ECO:0000256" key="6">
    <source>
        <dbReference type="SAM" id="Phobius"/>
    </source>
</evidence>
<evidence type="ECO:0000313" key="9">
    <source>
        <dbReference type="Proteomes" id="UP000775547"/>
    </source>
</evidence>
<dbReference type="PANTHER" id="PTHR23507:SF1">
    <property type="entry name" value="FI18259P1-RELATED"/>
    <property type="match status" value="1"/>
</dbReference>
<evidence type="ECO:0000256" key="5">
    <source>
        <dbReference type="SAM" id="MobiDB-lite"/>
    </source>
</evidence>
<dbReference type="InterPro" id="IPR020846">
    <property type="entry name" value="MFS_dom"/>
</dbReference>
<dbReference type="OrthoDB" id="3026777at2759"/>
<keyword evidence="9" id="KW-1185">Reference proteome</keyword>
<feature type="transmembrane region" description="Helical" evidence="6">
    <location>
        <begin position="394"/>
        <end position="413"/>
    </location>
</feature>
<dbReference type="GO" id="GO:0022857">
    <property type="term" value="F:transmembrane transporter activity"/>
    <property type="evidence" value="ECO:0007669"/>
    <property type="project" value="InterPro"/>
</dbReference>
<organism evidence="8 9">
    <name type="scientific">Asterophora parasitica</name>
    <dbReference type="NCBI Taxonomy" id="117018"/>
    <lineage>
        <taxon>Eukaryota</taxon>
        <taxon>Fungi</taxon>
        <taxon>Dikarya</taxon>
        <taxon>Basidiomycota</taxon>
        <taxon>Agaricomycotina</taxon>
        <taxon>Agaricomycetes</taxon>
        <taxon>Agaricomycetidae</taxon>
        <taxon>Agaricales</taxon>
        <taxon>Tricholomatineae</taxon>
        <taxon>Lyophyllaceae</taxon>
        <taxon>Asterophora</taxon>
    </lineage>
</organism>
<accession>A0A9P7G9K4</accession>
<feature type="region of interest" description="Disordered" evidence="5">
    <location>
        <begin position="623"/>
        <end position="651"/>
    </location>
</feature>
<feature type="domain" description="Major facilitator superfamily (MFS) profile" evidence="7">
    <location>
        <begin position="115"/>
        <end position="622"/>
    </location>
</feature>
<dbReference type="InterPro" id="IPR036259">
    <property type="entry name" value="MFS_trans_sf"/>
</dbReference>
<dbReference type="PANTHER" id="PTHR23507">
    <property type="entry name" value="ZGC:174356"/>
    <property type="match status" value="1"/>
</dbReference>
<feature type="region of interest" description="Disordered" evidence="5">
    <location>
        <begin position="467"/>
        <end position="494"/>
    </location>
</feature>
<evidence type="ECO:0000256" key="1">
    <source>
        <dbReference type="ARBA" id="ARBA00004141"/>
    </source>
</evidence>
<keyword evidence="3 6" id="KW-1133">Transmembrane helix</keyword>
<evidence type="ECO:0000256" key="4">
    <source>
        <dbReference type="ARBA" id="ARBA00023136"/>
    </source>
</evidence>
<dbReference type="Pfam" id="PF07690">
    <property type="entry name" value="MFS_1"/>
    <property type="match status" value="1"/>
</dbReference>
<evidence type="ECO:0000313" key="8">
    <source>
        <dbReference type="EMBL" id="KAG5643210.1"/>
    </source>
</evidence>
<dbReference type="PROSITE" id="PS50850">
    <property type="entry name" value="MFS"/>
    <property type="match status" value="1"/>
</dbReference>
<dbReference type="Gene3D" id="1.20.1250.20">
    <property type="entry name" value="MFS general substrate transporter like domains"/>
    <property type="match status" value="1"/>
</dbReference>
<feature type="transmembrane region" description="Helical" evidence="6">
    <location>
        <begin position="598"/>
        <end position="617"/>
    </location>
</feature>
<dbReference type="AlphaFoldDB" id="A0A9P7G9K4"/>
<protein>
    <recommendedName>
        <fullName evidence="7">Major facilitator superfamily (MFS) profile domain-containing protein</fullName>
    </recommendedName>
</protein>
<proteinExistence type="predicted"/>
<feature type="transmembrane region" description="Helical" evidence="6">
    <location>
        <begin position="233"/>
        <end position="261"/>
    </location>
</feature>
<feature type="compositionally biased region" description="Basic residues" evidence="5">
    <location>
        <begin position="1"/>
        <end position="11"/>
    </location>
</feature>
<dbReference type="EMBL" id="JABCKV010000127">
    <property type="protein sequence ID" value="KAG5643210.1"/>
    <property type="molecule type" value="Genomic_DNA"/>
</dbReference>
<feature type="compositionally biased region" description="Polar residues" evidence="5">
    <location>
        <begin position="474"/>
        <end position="486"/>
    </location>
</feature>
<comment type="subcellular location">
    <subcellularLocation>
        <location evidence="1">Membrane</location>
        <topology evidence="1">Multi-pass membrane protein</topology>
    </subcellularLocation>
</comment>
<evidence type="ECO:0000256" key="2">
    <source>
        <dbReference type="ARBA" id="ARBA00022692"/>
    </source>
</evidence>
<name>A0A9P7G9K4_9AGAR</name>
<keyword evidence="4 6" id="KW-0472">Membrane</keyword>
<feature type="transmembrane region" description="Helical" evidence="6">
    <location>
        <begin position="525"/>
        <end position="552"/>
    </location>
</feature>
<reference evidence="8" key="1">
    <citation type="submission" date="2020-07" db="EMBL/GenBank/DDBJ databases">
        <authorList>
            <person name="Nieuwenhuis M."/>
            <person name="Van De Peppel L.J.J."/>
        </authorList>
    </citation>
    <scope>NUCLEOTIDE SEQUENCE</scope>
    <source>
        <strain evidence="8">AP01</strain>
        <tissue evidence="8">Mycelium</tissue>
    </source>
</reference>
<evidence type="ECO:0000256" key="3">
    <source>
        <dbReference type="ARBA" id="ARBA00022989"/>
    </source>
</evidence>
<evidence type="ECO:0000259" key="7">
    <source>
        <dbReference type="PROSITE" id="PS50850"/>
    </source>
</evidence>
<feature type="transmembrane region" description="Helical" evidence="6">
    <location>
        <begin position="433"/>
        <end position="457"/>
    </location>
</feature>
<dbReference type="SUPFAM" id="SSF103473">
    <property type="entry name" value="MFS general substrate transporter"/>
    <property type="match status" value="1"/>
</dbReference>
<feature type="region of interest" description="Disordered" evidence="5">
    <location>
        <begin position="1"/>
        <end position="22"/>
    </location>
</feature>
<gene>
    <name evidence="8" type="ORF">DXG03_001328</name>
</gene>
<comment type="caution">
    <text evidence="8">The sequence shown here is derived from an EMBL/GenBank/DDBJ whole genome shotgun (WGS) entry which is preliminary data.</text>
</comment>